<sequence length="266" mass="29056">MLRQFVFFALVACLCVSSASDVVEENLYSKDQILSKIYSVGRIYPSRRNADKNAVKISEENARKLREIATGPYNTVENVNQFADSIIDNVRGELLSGNGDPAVLPDTHIVFEFRPLLITYTGTLDLTVGHLQELSTVARQGDATMTANGCETTITIPLNFRSIIARYNFIMEVRRDTAEGILHSWLDNVTADYSVTVPCNGGAITQSSFVKVIGSLQTNLFGTGISSTYRRLITDLTTDLLTNTVSEYSDAIVGGLLNNAVASLLA</sequence>
<gene>
    <name evidence="2" type="ORF">QE152_g1228</name>
</gene>
<dbReference type="InterPro" id="IPR020234">
    <property type="entry name" value="Mite_allergen_group-7"/>
</dbReference>
<protein>
    <submittedName>
        <fullName evidence="2">Group 7 allergen</fullName>
    </submittedName>
</protein>
<reference evidence="2 3" key="1">
    <citation type="journal article" date="2024" name="BMC Genomics">
        <title>De novo assembly and annotation of Popillia japonica's genome with initial clues to its potential as an invasive pest.</title>
        <authorList>
            <person name="Cucini C."/>
            <person name="Boschi S."/>
            <person name="Funari R."/>
            <person name="Cardaioli E."/>
            <person name="Iannotti N."/>
            <person name="Marturano G."/>
            <person name="Paoli F."/>
            <person name="Bruttini M."/>
            <person name="Carapelli A."/>
            <person name="Frati F."/>
            <person name="Nardi F."/>
        </authorList>
    </citation>
    <scope>NUCLEOTIDE SEQUENCE [LARGE SCALE GENOMIC DNA]</scope>
    <source>
        <strain evidence="2">DMR45628</strain>
    </source>
</reference>
<dbReference type="Proteomes" id="UP001458880">
    <property type="component" value="Unassembled WGS sequence"/>
</dbReference>
<evidence type="ECO:0000313" key="2">
    <source>
        <dbReference type="EMBL" id="KAK9754436.1"/>
    </source>
</evidence>
<organism evidence="2 3">
    <name type="scientific">Popillia japonica</name>
    <name type="common">Japanese beetle</name>
    <dbReference type="NCBI Taxonomy" id="7064"/>
    <lineage>
        <taxon>Eukaryota</taxon>
        <taxon>Metazoa</taxon>
        <taxon>Ecdysozoa</taxon>
        <taxon>Arthropoda</taxon>
        <taxon>Hexapoda</taxon>
        <taxon>Insecta</taxon>
        <taxon>Pterygota</taxon>
        <taxon>Neoptera</taxon>
        <taxon>Endopterygota</taxon>
        <taxon>Coleoptera</taxon>
        <taxon>Polyphaga</taxon>
        <taxon>Scarabaeiformia</taxon>
        <taxon>Scarabaeidae</taxon>
        <taxon>Rutelinae</taxon>
        <taxon>Popillia</taxon>
    </lineage>
</organism>
<feature type="chain" id="PRO_5043441448" evidence="1">
    <location>
        <begin position="20"/>
        <end position="266"/>
    </location>
</feature>
<keyword evidence="1" id="KW-0732">Signal</keyword>
<feature type="signal peptide" evidence="1">
    <location>
        <begin position="1"/>
        <end position="19"/>
    </location>
</feature>
<comment type="caution">
    <text evidence="2">The sequence shown here is derived from an EMBL/GenBank/DDBJ whole genome shotgun (WGS) entry which is preliminary data.</text>
</comment>
<dbReference type="EMBL" id="JASPKY010000007">
    <property type="protein sequence ID" value="KAK9754436.1"/>
    <property type="molecule type" value="Genomic_DNA"/>
</dbReference>
<dbReference type="Pfam" id="PF16984">
    <property type="entry name" value="Grp7_allergen"/>
    <property type="match status" value="1"/>
</dbReference>
<evidence type="ECO:0000256" key="1">
    <source>
        <dbReference type="SAM" id="SignalP"/>
    </source>
</evidence>
<accession>A0AAW1N7J9</accession>
<dbReference type="AlphaFoldDB" id="A0AAW1N7J9"/>
<dbReference type="Gene3D" id="3.15.10.50">
    <property type="match status" value="1"/>
</dbReference>
<dbReference type="InterPro" id="IPR038602">
    <property type="entry name" value="Mite_allergen_7_sf"/>
</dbReference>
<proteinExistence type="predicted"/>
<evidence type="ECO:0000313" key="3">
    <source>
        <dbReference type="Proteomes" id="UP001458880"/>
    </source>
</evidence>
<keyword evidence="3" id="KW-1185">Reference proteome</keyword>
<name>A0AAW1N7J9_POPJA</name>